<evidence type="ECO:0000313" key="3">
    <source>
        <dbReference type="Proteomes" id="UP000033881"/>
    </source>
</evidence>
<dbReference type="Pfam" id="PF14584">
    <property type="entry name" value="DUF4446"/>
    <property type="match status" value="1"/>
</dbReference>
<proteinExistence type="predicted"/>
<dbReference type="InterPro" id="IPR027981">
    <property type="entry name" value="DUF4446"/>
</dbReference>
<comment type="caution">
    <text evidence="2">The sequence shown here is derived from an EMBL/GenBank/DDBJ whole genome shotgun (WGS) entry which is preliminary data.</text>
</comment>
<reference evidence="2 3" key="1">
    <citation type="journal article" date="2015" name="Nature">
        <title>rRNA introns, odd ribosomes, and small enigmatic genomes across a large radiation of phyla.</title>
        <authorList>
            <person name="Brown C.T."/>
            <person name="Hug L.A."/>
            <person name="Thomas B.C."/>
            <person name="Sharon I."/>
            <person name="Castelle C.J."/>
            <person name="Singh A."/>
            <person name="Wilkins M.J."/>
            <person name="Williams K.H."/>
            <person name="Banfield J.F."/>
        </authorList>
    </citation>
    <scope>NUCLEOTIDE SEQUENCE [LARGE SCALE GENOMIC DNA]</scope>
</reference>
<feature type="transmembrane region" description="Helical" evidence="1">
    <location>
        <begin position="6"/>
        <end position="26"/>
    </location>
</feature>
<keyword evidence="1" id="KW-0812">Transmembrane</keyword>
<gene>
    <name evidence="2" type="ORF">UT24_C0004G0054</name>
</gene>
<organism evidence="2 3">
    <name type="scientific">Candidatus Woesebacteria bacterium GW2011_GWB1_39_12</name>
    <dbReference type="NCBI Taxonomy" id="1618574"/>
    <lineage>
        <taxon>Bacteria</taxon>
        <taxon>Candidatus Woeseibacteriota</taxon>
    </lineage>
</organism>
<accession>A0A0G0MM55</accession>
<evidence type="ECO:0000256" key="1">
    <source>
        <dbReference type="SAM" id="Phobius"/>
    </source>
</evidence>
<keyword evidence="1" id="KW-1133">Transmembrane helix</keyword>
<dbReference type="AlphaFoldDB" id="A0A0G0MM55"/>
<name>A0A0G0MM55_9BACT</name>
<dbReference type="STRING" id="1618574.UT24_C0004G0054"/>
<dbReference type="Proteomes" id="UP000033881">
    <property type="component" value="Unassembled WGS sequence"/>
</dbReference>
<evidence type="ECO:0008006" key="4">
    <source>
        <dbReference type="Google" id="ProtNLM"/>
    </source>
</evidence>
<evidence type="ECO:0000313" key="2">
    <source>
        <dbReference type="EMBL" id="KKR01491.1"/>
    </source>
</evidence>
<keyword evidence="1" id="KW-0472">Membrane</keyword>
<protein>
    <recommendedName>
        <fullName evidence="4">DUF4446 domain-containing protein</fullName>
    </recommendedName>
</protein>
<sequence>MEIVFFVLAGFFVWLVILSIITFWEFRFFKRLSKQIDRGNLVSVLEEIVRREKINAKGLEELRSKFFGLEGDVQFHIQKLGMVRFNPFKELGGDHSFSLALLNAKDSGVIITGLHTRERTRVYVKDIKRGKSELELSEEEKRAFKKAQKIKV</sequence>
<dbReference type="EMBL" id="LBWB01000004">
    <property type="protein sequence ID" value="KKR01491.1"/>
    <property type="molecule type" value="Genomic_DNA"/>
</dbReference>